<dbReference type="EMBL" id="GL379937">
    <property type="protein sequence ID" value="EGT36746.1"/>
    <property type="molecule type" value="Genomic_DNA"/>
</dbReference>
<name>G0NSE1_CAEBE</name>
<accession>G0NSE1</accession>
<dbReference type="InterPro" id="IPR040161">
    <property type="entry name" value="FB224"/>
</dbReference>
<proteinExistence type="predicted"/>
<sequence length="351" mass="41878">MTDMLKAYYKLQGSLGDDFMKYSDFEYWWRRFEKGLFDLNHDRRRDPKRYRLEDMTSKILERIFGNLEWKDRCAVRKTSRNMRDSIDASQQHFHRIMLIADTFETTLLIQDNKSKNFFRISYKASQFGILQIYVEERDKLKSVPKMSHWEAALQDFFLILKCPKLKIEELDLEFNDSVKGWKLTNFLNATKKYRSMQRPHIHLKSLKMQIKSPVEVQAILPFFVPGVLQQIDIRSCDSKFRFDIDRICDTSQWIQARDLRIGNVFCSPCFLNRLYHLKEFNVQVPRFSAREVYAMGNAIPAPPTPIFWWLQGPREFNAREVRDEMGLTGDETKSNGITLKFEGNYICFKRY</sequence>
<dbReference type="SMART" id="SM00256">
    <property type="entry name" value="FBOX"/>
    <property type="match status" value="1"/>
</dbReference>
<dbReference type="PANTHER" id="PTHR23015:SF4">
    <property type="entry name" value="DUF38 DOMAIN-CONTAINING PROTEIN-RELATED"/>
    <property type="match status" value="1"/>
</dbReference>
<dbReference type="HOGENOM" id="CLU_790445_0_0_1"/>
<feature type="domain" description="F-box" evidence="1">
    <location>
        <begin position="55"/>
        <end position="95"/>
    </location>
</feature>
<dbReference type="CDD" id="cd22150">
    <property type="entry name" value="F-box_CeFBXA-like"/>
    <property type="match status" value="1"/>
</dbReference>
<evidence type="ECO:0000259" key="1">
    <source>
        <dbReference type="SMART" id="SM00256"/>
    </source>
</evidence>
<dbReference type="eggNOG" id="ENOG502RT5I">
    <property type="taxonomic scope" value="Eukaryota"/>
</dbReference>
<dbReference type="Proteomes" id="UP000008068">
    <property type="component" value="Unassembled WGS sequence"/>
</dbReference>
<dbReference type="Pfam" id="PF00646">
    <property type="entry name" value="F-box"/>
    <property type="match status" value="1"/>
</dbReference>
<dbReference type="AlphaFoldDB" id="G0NSE1"/>
<evidence type="ECO:0000313" key="2">
    <source>
        <dbReference type="EMBL" id="EGT36746.1"/>
    </source>
</evidence>
<gene>
    <name evidence="2" type="ORF">CAEBREN_09096</name>
</gene>
<dbReference type="GO" id="GO:0045087">
    <property type="term" value="P:innate immune response"/>
    <property type="evidence" value="ECO:0007669"/>
    <property type="project" value="TreeGrafter"/>
</dbReference>
<organism evidence="3">
    <name type="scientific">Caenorhabditis brenneri</name>
    <name type="common">Nematode worm</name>
    <dbReference type="NCBI Taxonomy" id="135651"/>
    <lineage>
        <taxon>Eukaryota</taxon>
        <taxon>Metazoa</taxon>
        <taxon>Ecdysozoa</taxon>
        <taxon>Nematoda</taxon>
        <taxon>Chromadorea</taxon>
        <taxon>Rhabditida</taxon>
        <taxon>Rhabditina</taxon>
        <taxon>Rhabditomorpha</taxon>
        <taxon>Rhabditoidea</taxon>
        <taxon>Rhabditidae</taxon>
        <taxon>Peloderinae</taxon>
        <taxon>Caenorhabditis</taxon>
    </lineage>
</organism>
<dbReference type="Pfam" id="PF01827">
    <property type="entry name" value="FTH"/>
    <property type="match status" value="1"/>
</dbReference>
<keyword evidence="3" id="KW-1185">Reference proteome</keyword>
<dbReference type="InterPro" id="IPR002900">
    <property type="entry name" value="DUF38/FTH_CAE_spp"/>
</dbReference>
<evidence type="ECO:0000313" key="3">
    <source>
        <dbReference type="Proteomes" id="UP000008068"/>
    </source>
</evidence>
<dbReference type="InterPro" id="IPR001810">
    <property type="entry name" value="F-box_dom"/>
</dbReference>
<dbReference type="InParanoid" id="G0NSE1"/>
<reference evidence="3" key="1">
    <citation type="submission" date="2011-07" db="EMBL/GenBank/DDBJ databases">
        <authorList>
            <consortium name="Caenorhabditis brenneri Sequencing and Analysis Consortium"/>
            <person name="Wilson R.K."/>
        </authorList>
    </citation>
    <scope>NUCLEOTIDE SEQUENCE [LARGE SCALE GENOMIC DNA]</scope>
    <source>
        <strain evidence="3">PB2801</strain>
    </source>
</reference>
<protein>
    <recommendedName>
        <fullName evidence="1">F-box domain-containing protein</fullName>
    </recommendedName>
</protein>
<dbReference type="PANTHER" id="PTHR23015">
    <property type="entry name" value="UNCHARACTERIZED C.ELEGANS PROTEIN"/>
    <property type="match status" value="1"/>
</dbReference>